<name>A0A0E0MKH6_ORYPU</name>
<evidence type="ECO:0000313" key="4">
    <source>
        <dbReference type="EnsemblPlants" id="OPUNC12G05230.1"/>
    </source>
</evidence>
<reference evidence="4" key="2">
    <citation type="submission" date="2018-05" db="EMBL/GenBank/DDBJ databases">
        <title>OpunRS2 (Oryza punctata Reference Sequence Version 2).</title>
        <authorList>
            <person name="Zhang J."/>
            <person name="Kudrna D."/>
            <person name="Lee S."/>
            <person name="Talag J."/>
            <person name="Welchert J."/>
            <person name="Wing R.A."/>
        </authorList>
    </citation>
    <scope>NUCLEOTIDE SEQUENCE [LARGE SCALE GENOMIC DNA]</scope>
</reference>
<feature type="domain" description="Gnk2-homologous" evidence="3">
    <location>
        <begin position="90"/>
        <end position="197"/>
    </location>
</feature>
<feature type="domain" description="Gnk2-homologous" evidence="3">
    <location>
        <begin position="1"/>
        <end position="82"/>
    </location>
</feature>
<organism evidence="4">
    <name type="scientific">Oryza punctata</name>
    <name type="common">Red rice</name>
    <dbReference type="NCBI Taxonomy" id="4537"/>
    <lineage>
        <taxon>Eukaryota</taxon>
        <taxon>Viridiplantae</taxon>
        <taxon>Streptophyta</taxon>
        <taxon>Embryophyta</taxon>
        <taxon>Tracheophyta</taxon>
        <taxon>Spermatophyta</taxon>
        <taxon>Magnoliopsida</taxon>
        <taxon>Liliopsida</taxon>
        <taxon>Poales</taxon>
        <taxon>Poaceae</taxon>
        <taxon>BOP clade</taxon>
        <taxon>Oryzoideae</taxon>
        <taxon>Oryzeae</taxon>
        <taxon>Oryzinae</taxon>
        <taxon>Oryza</taxon>
    </lineage>
</organism>
<dbReference type="eggNOG" id="ENOG502QWDY">
    <property type="taxonomic scope" value="Eukaryota"/>
</dbReference>
<dbReference type="PANTHER" id="PTHR32099">
    <property type="entry name" value="CYSTEINE-RICH REPEAT SECRETORY PROTEIN"/>
    <property type="match status" value="1"/>
</dbReference>
<dbReference type="STRING" id="4537.A0A0E0MKH6"/>
<dbReference type="PROSITE" id="PS51473">
    <property type="entry name" value="GNK2"/>
    <property type="match status" value="2"/>
</dbReference>
<dbReference type="Gene3D" id="3.30.430.20">
    <property type="entry name" value="Gnk2 domain, C-X8-C-X2-C motif"/>
    <property type="match status" value="2"/>
</dbReference>
<dbReference type="InterPro" id="IPR038408">
    <property type="entry name" value="GNK2_sf"/>
</dbReference>
<protein>
    <recommendedName>
        <fullName evidence="3">Gnk2-homologous domain-containing protein</fullName>
    </recommendedName>
</protein>
<dbReference type="Gramene" id="OPUNC12G05230.1">
    <property type="protein sequence ID" value="OPUNC12G05230.1"/>
    <property type="gene ID" value="OPUNC12G05230"/>
</dbReference>
<reference evidence="4" key="1">
    <citation type="submission" date="2015-04" db="UniProtKB">
        <authorList>
            <consortium name="EnsemblPlants"/>
        </authorList>
    </citation>
    <scope>IDENTIFICATION</scope>
</reference>
<evidence type="ECO:0000259" key="3">
    <source>
        <dbReference type="PROSITE" id="PS51473"/>
    </source>
</evidence>
<dbReference type="AlphaFoldDB" id="A0A0E0MKH6"/>
<dbReference type="PANTHER" id="PTHR32099:SF86">
    <property type="entry name" value="GNK2-HOMOLOGOUS DOMAIN-CONTAINING PROTEIN"/>
    <property type="match status" value="1"/>
</dbReference>
<evidence type="ECO:0000313" key="5">
    <source>
        <dbReference type="Proteomes" id="UP000026962"/>
    </source>
</evidence>
<dbReference type="CDD" id="cd23509">
    <property type="entry name" value="Gnk2-like"/>
    <property type="match status" value="1"/>
</dbReference>
<dbReference type="Proteomes" id="UP000026962">
    <property type="component" value="Chromosome 12"/>
</dbReference>
<dbReference type="InterPro" id="IPR002902">
    <property type="entry name" value="GNK2"/>
</dbReference>
<proteinExistence type="predicted"/>
<keyword evidence="5" id="KW-1185">Reference proteome</keyword>
<keyword evidence="1" id="KW-0732">Signal</keyword>
<dbReference type="EnsemblPlants" id="OPUNC12G05230.1">
    <property type="protein sequence ID" value="OPUNC12G05230.1"/>
    <property type="gene ID" value="OPUNC12G05230"/>
</dbReference>
<accession>A0A0E0MKH6</accession>
<dbReference type="OMA" id="ANREAPY"/>
<evidence type="ECO:0000256" key="1">
    <source>
        <dbReference type="ARBA" id="ARBA00022729"/>
    </source>
</evidence>
<dbReference type="HOGENOM" id="CLU_000288_35_0_1"/>
<keyword evidence="2" id="KW-0677">Repeat</keyword>
<evidence type="ECO:0000256" key="2">
    <source>
        <dbReference type="ARBA" id="ARBA00022737"/>
    </source>
</evidence>
<dbReference type="Pfam" id="PF01657">
    <property type="entry name" value="Stress-antifung"/>
    <property type="match status" value="1"/>
</dbReference>
<sequence>MALLSTLPLKVSSSPTLFARATINSTDGQINAVGQCRGDTNHTSCNSCITRALQDVQAVCVLSKQAIIYYDLCTLEISNEKIQLNIHHGLESIAVQLDKSYVKNQQQVFDKTVGSLITAVINKVTNLSTRFATGKELLIVDNYKYTVCSLAQCSSELTRSLCQFCLHDLSFTPGFGGSVGARKAAIWCSYRYQLYHFFTGYPMLNLYTDHSTLKIGGQRGYPNIYISYIFR</sequence>